<dbReference type="GO" id="GO:0003677">
    <property type="term" value="F:DNA binding"/>
    <property type="evidence" value="ECO:0007669"/>
    <property type="project" value="UniProtKB-KW"/>
</dbReference>
<dbReference type="PROSITE" id="PS50932">
    <property type="entry name" value="HTH_LACI_2"/>
    <property type="match status" value="1"/>
</dbReference>
<evidence type="ECO:0000256" key="2">
    <source>
        <dbReference type="ARBA" id="ARBA00023125"/>
    </source>
</evidence>
<dbReference type="InterPro" id="IPR000843">
    <property type="entry name" value="HTH_LacI"/>
</dbReference>
<dbReference type="EMBL" id="JBHLSV010000002">
    <property type="protein sequence ID" value="MFC0672704.1"/>
    <property type="molecule type" value="Genomic_DNA"/>
</dbReference>
<dbReference type="PANTHER" id="PTHR30146:SF155">
    <property type="entry name" value="ALANINE RACEMASE"/>
    <property type="match status" value="1"/>
</dbReference>
<name>A0ABV6R6U5_9MICO</name>
<dbReference type="InterPro" id="IPR028082">
    <property type="entry name" value="Peripla_BP_I"/>
</dbReference>
<dbReference type="CDD" id="cd06267">
    <property type="entry name" value="PBP1_LacI_sugar_binding-like"/>
    <property type="match status" value="1"/>
</dbReference>
<evidence type="ECO:0000313" key="6">
    <source>
        <dbReference type="EMBL" id="MFC0672704.1"/>
    </source>
</evidence>
<keyword evidence="7" id="KW-1185">Reference proteome</keyword>
<dbReference type="RefSeq" id="WP_376977705.1">
    <property type="nucleotide sequence ID" value="NZ_JBHLSV010000002.1"/>
</dbReference>
<protein>
    <submittedName>
        <fullName evidence="6">LacI family DNA-binding transcriptional regulator</fullName>
    </submittedName>
</protein>
<dbReference type="Proteomes" id="UP001589793">
    <property type="component" value="Unassembled WGS sequence"/>
</dbReference>
<dbReference type="Gene3D" id="3.40.50.2300">
    <property type="match status" value="2"/>
</dbReference>
<evidence type="ECO:0000313" key="7">
    <source>
        <dbReference type="Proteomes" id="UP001589793"/>
    </source>
</evidence>
<evidence type="ECO:0000256" key="4">
    <source>
        <dbReference type="SAM" id="MobiDB-lite"/>
    </source>
</evidence>
<dbReference type="Pfam" id="PF13377">
    <property type="entry name" value="Peripla_BP_3"/>
    <property type="match status" value="1"/>
</dbReference>
<accession>A0ABV6R6U5</accession>
<organism evidence="6 7">
    <name type="scientific">Brachybacterium hainanense</name>
    <dbReference type="NCBI Taxonomy" id="1541174"/>
    <lineage>
        <taxon>Bacteria</taxon>
        <taxon>Bacillati</taxon>
        <taxon>Actinomycetota</taxon>
        <taxon>Actinomycetes</taxon>
        <taxon>Micrococcales</taxon>
        <taxon>Dermabacteraceae</taxon>
        <taxon>Brachybacterium</taxon>
    </lineage>
</organism>
<comment type="caution">
    <text evidence="6">The sequence shown here is derived from an EMBL/GenBank/DDBJ whole genome shotgun (WGS) entry which is preliminary data.</text>
</comment>
<dbReference type="CDD" id="cd01392">
    <property type="entry name" value="HTH_LacI"/>
    <property type="match status" value="1"/>
</dbReference>
<dbReference type="SUPFAM" id="SSF53822">
    <property type="entry name" value="Periplasmic binding protein-like I"/>
    <property type="match status" value="1"/>
</dbReference>
<feature type="domain" description="HTH lacI-type" evidence="5">
    <location>
        <begin position="3"/>
        <end position="57"/>
    </location>
</feature>
<dbReference type="PROSITE" id="PS00356">
    <property type="entry name" value="HTH_LACI_1"/>
    <property type="match status" value="1"/>
</dbReference>
<keyword evidence="1" id="KW-0805">Transcription regulation</keyword>
<dbReference type="Pfam" id="PF00356">
    <property type="entry name" value="LacI"/>
    <property type="match status" value="1"/>
</dbReference>
<evidence type="ECO:0000256" key="1">
    <source>
        <dbReference type="ARBA" id="ARBA00023015"/>
    </source>
</evidence>
<feature type="region of interest" description="Disordered" evidence="4">
    <location>
        <begin position="321"/>
        <end position="368"/>
    </location>
</feature>
<feature type="compositionally biased region" description="Basic and acidic residues" evidence="4">
    <location>
        <begin position="356"/>
        <end position="368"/>
    </location>
</feature>
<dbReference type="Gene3D" id="1.10.260.40">
    <property type="entry name" value="lambda repressor-like DNA-binding domains"/>
    <property type="match status" value="1"/>
</dbReference>
<dbReference type="PANTHER" id="PTHR30146">
    <property type="entry name" value="LACI-RELATED TRANSCRIPTIONAL REPRESSOR"/>
    <property type="match status" value="1"/>
</dbReference>
<dbReference type="SUPFAM" id="SSF47413">
    <property type="entry name" value="lambda repressor-like DNA-binding domains"/>
    <property type="match status" value="1"/>
</dbReference>
<sequence length="368" mass="38389">MPTTLKDVAALAGVSVATASRALQGVDRIGEATREKVRAAAAELQYTPNRTARALSTGRTGTLGLIVPDLLNPFFPAVVKGAQARARELGMQLLLADTDESPQAELPLVRTLAPQVDGVILCSSRLDEQDLDTAAGLARTVLVNREHGSLPSIVLDPGPGVAATLRHLRALGHLRIGYAGGPATSSADALRRTSLHETARELGLELRDLGSHTPDASGGAAAAEQVLLARPDAVLAYNDVMALGMIDRLRGFGLAVPADLSVVGWDDIEFAGMARPALSTIRVPRREAGCAAVDLLAALVRGDSVTSRRLGTELVLRASTARAHGSARAPGRSPVDVARPPAPTLVDASRLGVDAPPDRTDPQEQHTP</sequence>
<keyword evidence="3" id="KW-0804">Transcription</keyword>
<proteinExistence type="predicted"/>
<evidence type="ECO:0000256" key="3">
    <source>
        <dbReference type="ARBA" id="ARBA00023163"/>
    </source>
</evidence>
<keyword evidence="2 6" id="KW-0238">DNA-binding</keyword>
<dbReference type="SMART" id="SM00354">
    <property type="entry name" value="HTH_LACI"/>
    <property type="match status" value="1"/>
</dbReference>
<reference evidence="6 7" key="1">
    <citation type="submission" date="2024-09" db="EMBL/GenBank/DDBJ databases">
        <authorList>
            <person name="Sun Q."/>
            <person name="Mori K."/>
        </authorList>
    </citation>
    <scope>NUCLEOTIDE SEQUENCE [LARGE SCALE GENOMIC DNA]</scope>
    <source>
        <strain evidence="6 7">CICC 10874</strain>
    </source>
</reference>
<evidence type="ECO:0000259" key="5">
    <source>
        <dbReference type="PROSITE" id="PS50932"/>
    </source>
</evidence>
<dbReference type="InterPro" id="IPR046335">
    <property type="entry name" value="LacI/GalR-like_sensor"/>
</dbReference>
<dbReference type="InterPro" id="IPR010982">
    <property type="entry name" value="Lambda_DNA-bd_dom_sf"/>
</dbReference>
<gene>
    <name evidence="6" type="ORF">ACFFF6_01905</name>
</gene>